<comment type="similarity">
    <text evidence="3">Belongs to the protein kinase superfamily. AGC Ser/Thr protein kinase family.</text>
</comment>
<feature type="domain" description="PAS" evidence="22">
    <location>
        <begin position="1"/>
        <end position="35"/>
    </location>
</feature>
<evidence type="ECO:0000256" key="8">
    <source>
        <dbReference type="ARBA" id="ARBA00022630"/>
    </source>
</evidence>
<evidence type="ECO:0000256" key="11">
    <source>
        <dbReference type="ARBA" id="ARBA00022737"/>
    </source>
</evidence>
<comment type="catalytic activity">
    <reaction evidence="18">
        <text>L-seryl-[protein] + ATP = O-phospho-L-seryl-[protein] + ADP + H(+)</text>
        <dbReference type="Rhea" id="RHEA:17989"/>
        <dbReference type="Rhea" id="RHEA-COMP:9863"/>
        <dbReference type="Rhea" id="RHEA-COMP:11604"/>
        <dbReference type="ChEBI" id="CHEBI:15378"/>
        <dbReference type="ChEBI" id="CHEBI:29999"/>
        <dbReference type="ChEBI" id="CHEBI:30616"/>
        <dbReference type="ChEBI" id="CHEBI:83421"/>
        <dbReference type="ChEBI" id="CHEBI:456216"/>
        <dbReference type="EC" id="2.7.11.1"/>
    </reaction>
</comment>
<name>A0A126WXK3_9DIPS</name>
<dbReference type="CDD" id="cd00130">
    <property type="entry name" value="PAS"/>
    <property type="match status" value="2"/>
</dbReference>
<evidence type="ECO:0000256" key="15">
    <source>
        <dbReference type="ARBA" id="ARBA00022991"/>
    </source>
</evidence>
<dbReference type="Gene3D" id="3.30.450.20">
    <property type="entry name" value="PAS domain"/>
    <property type="match status" value="2"/>
</dbReference>
<keyword evidence="5" id="KW-0723">Serine/threonine-protein kinase</keyword>
<feature type="compositionally biased region" description="Acidic residues" evidence="20">
    <location>
        <begin position="219"/>
        <end position="232"/>
    </location>
</feature>
<proteinExistence type="evidence at transcript level"/>
<dbReference type="AlphaFoldDB" id="A0A126WXK3"/>
<dbReference type="InterPro" id="IPR035965">
    <property type="entry name" value="PAS-like_dom_sf"/>
</dbReference>
<dbReference type="Gene3D" id="3.30.200.20">
    <property type="entry name" value="Phosphorylase Kinase, domain 1"/>
    <property type="match status" value="1"/>
</dbReference>
<dbReference type="Pfam" id="PF13426">
    <property type="entry name" value="PAS_9"/>
    <property type="match status" value="2"/>
</dbReference>
<sequence length="777" mass="87977">MTGYTSKEVIGRNCRFLQGSDTNPEDVAKIREALQAGMSYCGRLLNYKKDGTPFWNLLTISPIKDETGKILKFIGMQVEVSKHTEGAKEKTLRPNGLPESLIRYDARQKEMATSSVTELVQAVKRPRALSESTNHPFTRKSEGGSEQERSDALGRRNSENIVPPRRNSHAGTRSSMQRISEIPEKKQKKMGRQSFMGIIKKSRPSIEEFDSGIFGGDDNNNDESEEDEQPDSVDDRVRQKEMRKGIDLATTLERIEKNFVITDPRLPDNPIIFASDSFLELTEYSREEILGKNCRFLQGPETDPSTVRKIRQAIDNQTDVTVQLINYSKSGKKFWNLFHLQPMRDQKGEVQYFIGVQLDGSQHVEPLHNCIPEATANESAKLVKETAENVDDAVRELPDANMKPEDLWINHSKLVHPKPHRRDSQSWKAIQKILESGEQLGLKHFRPVKPLGSGDTGSVHLVELCETGEYFAMKAMDKGVMLNRNKVHRACAEREILDMLDHPFLPALYASFQTKTHVCLITDYCPGGELFVLLDRQPTKVLKEGAVRFFAAEVVVALEYLHCQGIIYRDLKPENVLLQSNGHVALTDFDLSCLTSCKPELLMPEISEKKKKHQKGQQTPIFMAEPMRASNSFVGTEEYIAPEIITGAGHSSAVDWWALGILLYEMLYGYTPFRGKTRQRTFANILHKDLKFPGSVAVSLQGKQLMYRLLHRDPKNRLGSREGANEIKQHPFFRGINWALVRCMNPPKLDAPLFGENEGENQVELDPGLQDLQTNVF</sequence>
<evidence type="ECO:0000256" key="5">
    <source>
        <dbReference type="ARBA" id="ARBA00022527"/>
    </source>
</evidence>
<dbReference type="PROSITE" id="PS00108">
    <property type="entry name" value="PROTEIN_KINASE_ST"/>
    <property type="match status" value="1"/>
</dbReference>
<comment type="catalytic activity">
    <reaction evidence="17">
        <text>L-threonyl-[protein] + ATP = O-phospho-L-threonyl-[protein] + ADP + H(+)</text>
        <dbReference type="Rhea" id="RHEA:46608"/>
        <dbReference type="Rhea" id="RHEA-COMP:11060"/>
        <dbReference type="Rhea" id="RHEA-COMP:11605"/>
        <dbReference type="ChEBI" id="CHEBI:15378"/>
        <dbReference type="ChEBI" id="CHEBI:30013"/>
        <dbReference type="ChEBI" id="CHEBI:30616"/>
        <dbReference type="ChEBI" id="CHEBI:61977"/>
        <dbReference type="ChEBI" id="CHEBI:456216"/>
        <dbReference type="EC" id="2.7.11.1"/>
    </reaction>
</comment>
<dbReference type="InterPro" id="IPR011009">
    <property type="entry name" value="Kinase-like_dom_sf"/>
</dbReference>
<dbReference type="GO" id="GO:0007623">
    <property type="term" value="P:circadian rhythm"/>
    <property type="evidence" value="ECO:0007669"/>
    <property type="project" value="UniProtKB-ARBA"/>
</dbReference>
<dbReference type="SMART" id="SM00086">
    <property type="entry name" value="PAC"/>
    <property type="match status" value="2"/>
</dbReference>
<evidence type="ECO:0000256" key="4">
    <source>
        <dbReference type="ARBA" id="ARBA00012513"/>
    </source>
</evidence>
<feature type="domain" description="PAS" evidence="22">
    <location>
        <begin position="248"/>
        <end position="317"/>
    </location>
</feature>
<evidence type="ECO:0000256" key="19">
    <source>
        <dbReference type="PROSITE-ProRule" id="PRU10141"/>
    </source>
</evidence>
<evidence type="ECO:0000256" key="12">
    <source>
        <dbReference type="ARBA" id="ARBA00022741"/>
    </source>
</evidence>
<dbReference type="InterPro" id="IPR000719">
    <property type="entry name" value="Prot_kinase_dom"/>
</dbReference>
<evidence type="ECO:0000259" key="21">
    <source>
        <dbReference type="PROSITE" id="PS50011"/>
    </source>
</evidence>
<dbReference type="GO" id="GO:0005886">
    <property type="term" value="C:plasma membrane"/>
    <property type="evidence" value="ECO:0007669"/>
    <property type="project" value="UniProtKB-SubCell"/>
</dbReference>
<feature type="binding site" evidence="19">
    <location>
        <position position="474"/>
    </location>
    <ligand>
        <name>ATP</name>
        <dbReference type="ChEBI" id="CHEBI:30616"/>
    </ligand>
</feature>
<evidence type="ECO:0000259" key="23">
    <source>
        <dbReference type="PROSITE" id="PS50113"/>
    </source>
</evidence>
<dbReference type="PROSITE" id="PS50011">
    <property type="entry name" value="PROTEIN_KINASE_DOM"/>
    <property type="match status" value="1"/>
</dbReference>
<evidence type="ECO:0000256" key="1">
    <source>
        <dbReference type="ARBA" id="ARBA00001917"/>
    </source>
</evidence>
<evidence type="ECO:0000256" key="3">
    <source>
        <dbReference type="ARBA" id="ARBA00009903"/>
    </source>
</evidence>
<comment type="subcellular location">
    <subcellularLocation>
        <location evidence="2">Cell membrane</location>
        <topology evidence="2">Peripheral membrane protein</topology>
    </subcellularLocation>
</comment>
<dbReference type="SMART" id="SM00220">
    <property type="entry name" value="S_TKc"/>
    <property type="match status" value="1"/>
</dbReference>
<dbReference type="InterPro" id="IPR000700">
    <property type="entry name" value="PAS-assoc_C"/>
</dbReference>
<keyword evidence="16" id="KW-0675">Receptor</keyword>
<feature type="domain" description="Protein kinase" evidence="21">
    <location>
        <begin position="445"/>
        <end position="733"/>
    </location>
</feature>
<evidence type="ECO:0000256" key="10">
    <source>
        <dbReference type="ARBA" id="ARBA00022679"/>
    </source>
</evidence>
<dbReference type="Gene3D" id="1.10.510.10">
    <property type="entry name" value="Transferase(Phosphotransferase) domain 1"/>
    <property type="match status" value="1"/>
</dbReference>
<dbReference type="PROSITE" id="PS50113">
    <property type="entry name" value="PAC"/>
    <property type="match status" value="2"/>
</dbReference>
<keyword evidence="8" id="KW-0285">Flavoprotein</keyword>
<dbReference type="FunFam" id="3.30.450.20:FF:000002">
    <property type="entry name" value="LOV domain-containing protein"/>
    <property type="match status" value="1"/>
</dbReference>
<comment type="cofactor">
    <cofactor evidence="1">
        <name>FMN</name>
        <dbReference type="ChEBI" id="CHEBI:58210"/>
    </cofactor>
</comment>
<keyword evidence="6" id="KW-0600">Photoreceptor protein</keyword>
<dbReference type="PANTHER" id="PTHR45637">
    <property type="entry name" value="FLIPPASE KINASE 1-RELATED"/>
    <property type="match status" value="1"/>
</dbReference>
<feature type="domain" description="PAC" evidence="23">
    <location>
        <begin position="318"/>
        <end position="372"/>
    </location>
</feature>
<dbReference type="GO" id="GO:0009638">
    <property type="term" value="P:phototropism"/>
    <property type="evidence" value="ECO:0007669"/>
    <property type="project" value="UniProtKB-ARBA"/>
</dbReference>
<evidence type="ECO:0000256" key="7">
    <source>
        <dbReference type="ARBA" id="ARBA00022606"/>
    </source>
</evidence>
<dbReference type="GO" id="GO:0010181">
    <property type="term" value="F:FMN binding"/>
    <property type="evidence" value="ECO:0007669"/>
    <property type="project" value="UniProtKB-ARBA"/>
</dbReference>
<dbReference type="InterPro" id="IPR000014">
    <property type="entry name" value="PAS"/>
</dbReference>
<reference evidence="24" key="1">
    <citation type="journal article" date="2016" name="Proc. Natl. Acad. Sci. U.S.A.">
        <title>Functional and topological diversity of LOV domain photoreceptors.</title>
        <authorList>
            <person name="Glantz S.T."/>
            <person name="Carpenter E.J."/>
            <person name="Melkonian M."/>
            <person name="Gardner K.H."/>
            <person name="Boyden E.S."/>
            <person name="Wong G.K."/>
            <person name="Chow B.Y."/>
        </authorList>
    </citation>
    <scope>NUCLEOTIDE SEQUENCE</scope>
    <source>
        <strain evidence="24">HLJG_2014865</strain>
    </source>
</reference>
<keyword evidence="13" id="KW-0418">Kinase</keyword>
<keyword evidence="11" id="KW-0677">Repeat</keyword>
<dbReference type="GO" id="GO:0009902">
    <property type="term" value="P:chloroplast relocation"/>
    <property type="evidence" value="ECO:0007669"/>
    <property type="project" value="UniProtKB-ARBA"/>
</dbReference>
<dbReference type="PROSITE" id="PS00107">
    <property type="entry name" value="PROTEIN_KINASE_ATP"/>
    <property type="match status" value="1"/>
</dbReference>
<dbReference type="Pfam" id="PF00069">
    <property type="entry name" value="Pkinase"/>
    <property type="match status" value="1"/>
</dbReference>
<dbReference type="SUPFAM" id="SSF55785">
    <property type="entry name" value="PYP-like sensor domain (PAS domain)"/>
    <property type="match status" value="2"/>
</dbReference>
<evidence type="ECO:0000256" key="13">
    <source>
        <dbReference type="ARBA" id="ARBA00022777"/>
    </source>
</evidence>
<dbReference type="NCBIfam" id="TIGR00229">
    <property type="entry name" value="sensory_box"/>
    <property type="match status" value="2"/>
</dbReference>
<keyword evidence="9" id="KW-0288">FMN</keyword>
<evidence type="ECO:0000256" key="9">
    <source>
        <dbReference type="ARBA" id="ARBA00022643"/>
    </source>
</evidence>
<keyword evidence="10" id="KW-0808">Transferase</keyword>
<dbReference type="InterPro" id="IPR008271">
    <property type="entry name" value="Ser/Thr_kinase_AS"/>
</dbReference>
<dbReference type="GO" id="GO:0042802">
    <property type="term" value="F:identical protein binding"/>
    <property type="evidence" value="ECO:0007669"/>
    <property type="project" value="UniProtKB-ARBA"/>
</dbReference>
<evidence type="ECO:0000256" key="17">
    <source>
        <dbReference type="ARBA" id="ARBA00047899"/>
    </source>
</evidence>
<dbReference type="GO" id="GO:0005524">
    <property type="term" value="F:ATP binding"/>
    <property type="evidence" value="ECO:0007669"/>
    <property type="project" value="UniProtKB-UniRule"/>
</dbReference>
<dbReference type="InterPro" id="IPR017441">
    <property type="entry name" value="Protein_kinase_ATP_BS"/>
</dbReference>
<feature type="domain" description="PAC" evidence="23">
    <location>
        <begin position="38"/>
        <end position="92"/>
    </location>
</feature>
<keyword evidence="7" id="KW-0716">Sensory transduction</keyword>
<dbReference type="EC" id="2.7.11.1" evidence="4"/>
<dbReference type="EMBL" id="KU699314">
    <property type="protein sequence ID" value="AML77302.1"/>
    <property type="molecule type" value="mRNA"/>
</dbReference>
<dbReference type="CDD" id="cd05574">
    <property type="entry name" value="STKc_phototropin_like"/>
    <property type="match status" value="1"/>
</dbReference>
<dbReference type="GO" id="GO:0009882">
    <property type="term" value="F:blue light photoreceptor activity"/>
    <property type="evidence" value="ECO:0007669"/>
    <property type="project" value="UniProtKB-ARBA"/>
</dbReference>
<protein>
    <recommendedName>
        <fullName evidence="4">non-specific serine/threonine protein kinase</fullName>
        <ecNumber evidence="4">2.7.11.1</ecNumber>
    </recommendedName>
</protein>
<evidence type="ECO:0000256" key="20">
    <source>
        <dbReference type="SAM" id="MobiDB-lite"/>
    </source>
</evidence>
<evidence type="ECO:0000256" key="18">
    <source>
        <dbReference type="ARBA" id="ARBA00048679"/>
    </source>
</evidence>
<evidence type="ECO:0000256" key="16">
    <source>
        <dbReference type="ARBA" id="ARBA00023170"/>
    </source>
</evidence>
<dbReference type="FunFam" id="3.30.450.20:FF:000036">
    <property type="entry name" value="Putative LOV domain-containing protein"/>
    <property type="match status" value="1"/>
</dbReference>
<keyword evidence="12 19" id="KW-0547">Nucleotide-binding</keyword>
<evidence type="ECO:0000313" key="24">
    <source>
        <dbReference type="EMBL" id="AML77302.1"/>
    </source>
</evidence>
<feature type="compositionally biased region" description="Basic and acidic residues" evidence="20">
    <location>
        <begin position="139"/>
        <end position="158"/>
    </location>
</feature>
<dbReference type="InterPro" id="IPR001610">
    <property type="entry name" value="PAC"/>
</dbReference>
<accession>A0A126WXK3</accession>
<dbReference type="PROSITE" id="PS50112">
    <property type="entry name" value="PAS"/>
    <property type="match status" value="2"/>
</dbReference>
<dbReference type="GO" id="GO:0004674">
    <property type="term" value="F:protein serine/threonine kinase activity"/>
    <property type="evidence" value="ECO:0007669"/>
    <property type="project" value="UniProtKB-KW"/>
</dbReference>
<dbReference type="SUPFAM" id="SSF56112">
    <property type="entry name" value="Protein kinase-like (PK-like)"/>
    <property type="match status" value="1"/>
</dbReference>
<keyword evidence="14 19" id="KW-0067">ATP-binding</keyword>
<dbReference type="FunFam" id="1.10.510.10:FF:000265">
    <property type="entry name" value="Putative LOV domain-containing protein"/>
    <property type="match status" value="1"/>
</dbReference>
<evidence type="ECO:0000256" key="14">
    <source>
        <dbReference type="ARBA" id="ARBA00022840"/>
    </source>
</evidence>
<evidence type="ECO:0000256" key="6">
    <source>
        <dbReference type="ARBA" id="ARBA00022543"/>
    </source>
</evidence>
<dbReference type="FunFam" id="3.30.200.20:FF:000133">
    <property type="entry name" value="LOV domain-containing protein"/>
    <property type="match status" value="1"/>
</dbReference>
<evidence type="ECO:0000256" key="2">
    <source>
        <dbReference type="ARBA" id="ARBA00004202"/>
    </source>
</evidence>
<organism evidence="24">
    <name type="scientific">Viburnum odoratissimum</name>
    <dbReference type="NCBI Taxonomy" id="237951"/>
    <lineage>
        <taxon>Eukaryota</taxon>
        <taxon>Viridiplantae</taxon>
        <taxon>Streptophyta</taxon>
        <taxon>Embryophyta</taxon>
        <taxon>Tracheophyta</taxon>
        <taxon>Spermatophyta</taxon>
        <taxon>Magnoliopsida</taxon>
        <taxon>eudicotyledons</taxon>
        <taxon>Gunneridae</taxon>
        <taxon>Pentapetalae</taxon>
        <taxon>asterids</taxon>
        <taxon>campanulids</taxon>
        <taxon>Dipsacales</taxon>
        <taxon>Adoxaceae</taxon>
        <taxon>Viburnum</taxon>
    </lineage>
</organism>
<keyword evidence="15" id="KW-0157">Chromophore</keyword>
<evidence type="ECO:0000259" key="22">
    <source>
        <dbReference type="PROSITE" id="PS50112"/>
    </source>
</evidence>
<feature type="compositionally biased region" description="Polar residues" evidence="20">
    <location>
        <begin position="169"/>
        <end position="178"/>
    </location>
</feature>
<feature type="region of interest" description="Disordered" evidence="20">
    <location>
        <begin position="123"/>
        <end position="238"/>
    </location>
</feature>